<dbReference type="AlphaFoldDB" id="A0A1F6M1G4"/>
<gene>
    <name evidence="2" type="ORF">A3J66_02395</name>
</gene>
<feature type="transmembrane region" description="Helical" evidence="1">
    <location>
        <begin position="49"/>
        <end position="77"/>
    </location>
</feature>
<reference evidence="2 3" key="1">
    <citation type="journal article" date="2016" name="Nat. Commun.">
        <title>Thousands of microbial genomes shed light on interconnected biogeochemical processes in an aquifer system.</title>
        <authorList>
            <person name="Anantharaman K."/>
            <person name="Brown C.T."/>
            <person name="Hug L.A."/>
            <person name="Sharon I."/>
            <person name="Castelle C.J."/>
            <person name="Probst A.J."/>
            <person name="Thomas B.C."/>
            <person name="Singh A."/>
            <person name="Wilkins M.J."/>
            <person name="Karaoz U."/>
            <person name="Brodie E.L."/>
            <person name="Williams K.H."/>
            <person name="Hubbard S.S."/>
            <person name="Banfield J.F."/>
        </authorList>
    </citation>
    <scope>NUCLEOTIDE SEQUENCE [LARGE SCALE GENOMIC DNA]</scope>
</reference>
<evidence type="ECO:0000313" key="2">
    <source>
        <dbReference type="EMBL" id="OGH65449.1"/>
    </source>
</evidence>
<keyword evidence="1" id="KW-1133">Transmembrane helix</keyword>
<comment type="caution">
    <text evidence="2">The sequence shown here is derived from an EMBL/GenBank/DDBJ whole genome shotgun (WGS) entry which is preliminary data.</text>
</comment>
<dbReference type="EMBL" id="MFQB01000047">
    <property type="protein sequence ID" value="OGH65449.1"/>
    <property type="molecule type" value="Genomic_DNA"/>
</dbReference>
<name>A0A1F6M1G4_9BACT</name>
<protein>
    <submittedName>
        <fullName evidence="2">Uncharacterized protein</fullName>
    </submittedName>
</protein>
<organism evidence="2 3">
    <name type="scientific">Candidatus Magasanikbacteria bacterium RIFCSPHIGHO2_02_FULL_47_14</name>
    <dbReference type="NCBI Taxonomy" id="1798680"/>
    <lineage>
        <taxon>Bacteria</taxon>
        <taxon>Candidatus Magasanikiibacteriota</taxon>
    </lineage>
</organism>
<proteinExistence type="predicted"/>
<evidence type="ECO:0000256" key="1">
    <source>
        <dbReference type="SAM" id="Phobius"/>
    </source>
</evidence>
<accession>A0A1F6M1G4</accession>
<feature type="transmembrane region" description="Helical" evidence="1">
    <location>
        <begin position="9"/>
        <end position="29"/>
    </location>
</feature>
<dbReference type="Proteomes" id="UP000176282">
    <property type="component" value="Unassembled WGS sequence"/>
</dbReference>
<evidence type="ECO:0000313" key="3">
    <source>
        <dbReference type="Proteomes" id="UP000176282"/>
    </source>
</evidence>
<keyword evidence="1" id="KW-0812">Transmembrane</keyword>
<keyword evidence="1" id="KW-0472">Membrane</keyword>
<sequence>MHQLSLGKYAALCILGGEIAYIACLIYGSTLSGPAAELHHALFQLLPGFQWFSAGSFIAGALSIAIWSGVGGLFIAWMHNVSVKK</sequence>